<evidence type="ECO:0000313" key="1">
    <source>
        <dbReference type="EMBL" id="KAK3276166.1"/>
    </source>
</evidence>
<name>A0AAE0L8M1_9CHLO</name>
<accession>A0AAE0L8M1</accession>
<dbReference type="Proteomes" id="UP001190700">
    <property type="component" value="Unassembled WGS sequence"/>
</dbReference>
<gene>
    <name evidence="1" type="ORF">CYMTET_15739</name>
</gene>
<protein>
    <submittedName>
        <fullName evidence="1">Uncharacterized protein</fullName>
    </submittedName>
</protein>
<evidence type="ECO:0000313" key="2">
    <source>
        <dbReference type="Proteomes" id="UP001190700"/>
    </source>
</evidence>
<proteinExistence type="predicted"/>
<keyword evidence="2" id="KW-1185">Reference proteome</keyword>
<organism evidence="1 2">
    <name type="scientific">Cymbomonas tetramitiformis</name>
    <dbReference type="NCBI Taxonomy" id="36881"/>
    <lineage>
        <taxon>Eukaryota</taxon>
        <taxon>Viridiplantae</taxon>
        <taxon>Chlorophyta</taxon>
        <taxon>Pyramimonadophyceae</taxon>
        <taxon>Pyramimonadales</taxon>
        <taxon>Pyramimonadaceae</taxon>
        <taxon>Cymbomonas</taxon>
    </lineage>
</organism>
<comment type="caution">
    <text evidence="1">The sequence shown here is derived from an EMBL/GenBank/DDBJ whole genome shotgun (WGS) entry which is preliminary data.</text>
</comment>
<sequence>MVAALREAFMAEDVQLGDLFVLDDASITVRAESNQLLFSTLELLVHPSSPASDRLESSAQTFPADGKRLLLEFARKLLHADAPFQGTPDLLSDTLDYGVDPDESIMSFNAALAAARRKNTLDEDDVKG</sequence>
<dbReference type="EMBL" id="LGRX02006731">
    <property type="protein sequence ID" value="KAK3276166.1"/>
    <property type="molecule type" value="Genomic_DNA"/>
</dbReference>
<dbReference type="AlphaFoldDB" id="A0AAE0L8M1"/>
<reference evidence="1 2" key="1">
    <citation type="journal article" date="2015" name="Genome Biol. Evol.">
        <title>Comparative Genomics of a Bacterivorous Green Alga Reveals Evolutionary Causalities and Consequences of Phago-Mixotrophic Mode of Nutrition.</title>
        <authorList>
            <person name="Burns J.A."/>
            <person name="Paasch A."/>
            <person name="Narechania A."/>
            <person name="Kim E."/>
        </authorList>
    </citation>
    <scope>NUCLEOTIDE SEQUENCE [LARGE SCALE GENOMIC DNA]</scope>
    <source>
        <strain evidence="1 2">PLY_AMNH</strain>
    </source>
</reference>